<dbReference type="Gene3D" id="3.40.50.150">
    <property type="entry name" value="Vaccinia Virus protein VP39"/>
    <property type="match status" value="1"/>
</dbReference>
<dbReference type="NCBIfam" id="TIGR00080">
    <property type="entry name" value="pimt"/>
    <property type="match status" value="1"/>
</dbReference>
<evidence type="ECO:0000256" key="2">
    <source>
        <dbReference type="ARBA" id="ARBA00005369"/>
    </source>
</evidence>
<protein>
    <recommendedName>
        <fullName evidence="4 9">Protein-L-isoaspartate O-methyltransferase</fullName>
        <ecNumber evidence="3 9">2.1.1.77</ecNumber>
    </recommendedName>
</protein>
<evidence type="ECO:0000256" key="1">
    <source>
        <dbReference type="ARBA" id="ARBA00004496"/>
    </source>
</evidence>
<proteinExistence type="inferred from homology"/>
<sequence>MPLIDNLIKKGNLKTDNIIKAFQRIKRSDFIINSDNRLAELNEPLPIGQGQTISQPLTVTNMLEMLKPAKNDIILDVGCGSGWTTALLAEIVGERGRVYGLEIIKELAERARNNVAKYNFISRNIVQIFCQDGYGGLPQFAPFDKILVSAAAENIPANLLSQLAVGGRMVIPVGRPHRSQAIMVLNKIKKNKFNKEIYPGYIFVPLVKKYLNKY</sequence>
<keyword evidence="5" id="KW-0963">Cytoplasm</keyword>
<dbReference type="GO" id="GO:0030091">
    <property type="term" value="P:protein repair"/>
    <property type="evidence" value="ECO:0007669"/>
    <property type="project" value="UniProtKB-UniRule"/>
</dbReference>
<evidence type="ECO:0000256" key="7">
    <source>
        <dbReference type="ARBA" id="ARBA00022679"/>
    </source>
</evidence>
<dbReference type="SUPFAM" id="SSF53335">
    <property type="entry name" value="S-adenosyl-L-methionine-dependent methyltransferases"/>
    <property type="match status" value="1"/>
</dbReference>
<comment type="similarity">
    <text evidence="2">Belongs to the methyltransferase superfamily. L-isoaspartyl/D-aspartyl protein methyltransferase family.</text>
</comment>
<dbReference type="InterPro" id="IPR000682">
    <property type="entry name" value="PCMT"/>
</dbReference>
<dbReference type="AlphaFoldDB" id="A0A1J4T6A3"/>
<dbReference type="NCBIfam" id="NF001453">
    <property type="entry name" value="PRK00312.1"/>
    <property type="match status" value="1"/>
</dbReference>
<evidence type="ECO:0000313" key="11">
    <source>
        <dbReference type="Proteomes" id="UP000183192"/>
    </source>
</evidence>
<dbReference type="GO" id="GO:0004719">
    <property type="term" value="F:protein-L-isoaspartate (D-aspartate) O-methyltransferase activity"/>
    <property type="evidence" value="ECO:0007669"/>
    <property type="project" value="UniProtKB-UniRule"/>
</dbReference>
<name>A0A1J4T6A3_9BACT</name>
<comment type="subcellular location">
    <subcellularLocation>
        <location evidence="1">Cytoplasm</location>
    </subcellularLocation>
</comment>
<evidence type="ECO:0000256" key="3">
    <source>
        <dbReference type="ARBA" id="ARBA00011890"/>
    </source>
</evidence>
<evidence type="ECO:0000256" key="9">
    <source>
        <dbReference type="NCBIfam" id="TIGR00080"/>
    </source>
</evidence>
<dbReference type="GO" id="GO:0032259">
    <property type="term" value="P:methylation"/>
    <property type="evidence" value="ECO:0007669"/>
    <property type="project" value="UniProtKB-KW"/>
</dbReference>
<keyword evidence="7 10" id="KW-0808">Transferase</keyword>
<keyword evidence="6 10" id="KW-0489">Methyltransferase</keyword>
<evidence type="ECO:0000256" key="6">
    <source>
        <dbReference type="ARBA" id="ARBA00022603"/>
    </source>
</evidence>
<dbReference type="EMBL" id="MNUU01000065">
    <property type="protein sequence ID" value="OIO06897.1"/>
    <property type="molecule type" value="Genomic_DNA"/>
</dbReference>
<evidence type="ECO:0000256" key="8">
    <source>
        <dbReference type="ARBA" id="ARBA00022691"/>
    </source>
</evidence>
<dbReference type="InterPro" id="IPR029063">
    <property type="entry name" value="SAM-dependent_MTases_sf"/>
</dbReference>
<organism evidence="10 11">
    <name type="scientific">Candidatus Falkowbacteria bacterium CG1_02_37_44</name>
    <dbReference type="NCBI Taxonomy" id="1805146"/>
    <lineage>
        <taxon>Bacteria</taxon>
        <taxon>Candidatus Falkowiibacteriota</taxon>
    </lineage>
</organism>
<accession>A0A1J4T6A3</accession>
<dbReference type="PANTHER" id="PTHR11579">
    <property type="entry name" value="PROTEIN-L-ISOASPARTATE O-METHYLTRANSFERASE"/>
    <property type="match status" value="1"/>
</dbReference>
<dbReference type="Proteomes" id="UP000183192">
    <property type="component" value="Unassembled WGS sequence"/>
</dbReference>
<gene>
    <name evidence="10" type="ORF">AUJ27_03385</name>
</gene>
<evidence type="ECO:0000256" key="5">
    <source>
        <dbReference type="ARBA" id="ARBA00022490"/>
    </source>
</evidence>
<reference evidence="10 11" key="1">
    <citation type="journal article" date="2016" name="Environ. Microbiol.">
        <title>Genomic resolution of a cold subsurface aquifer community provides metabolic insights for novel microbes adapted to high CO concentrations.</title>
        <authorList>
            <person name="Probst A.J."/>
            <person name="Castelle C.J."/>
            <person name="Singh A."/>
            <person name="Brown C.T."/>
            <person name="Anantharaman K."/>
            <person name="Sharon I."/>
            <person name="Hug L.A."/>
            <person name="Burstein D."/>
            <person name="Emerson J.B."/>
            <person name="Thomas B.C."/>
            <person name="Banfield J.F."/>
        </authorList>
    </citation>
    <scope>NUCLEOTIDE SEQUENCE [LARGE SCALE GENOMIC DNA]</scope>
    <source>
        <strain evidence="10">CG1_02_37_44</strain>
    </source>
</reference>
<dbReference type="EC" id="2.1.1.77" evidence="3 9"/>
<dbReference type="GO" id="GO:0005737">
    <property type="term" value="C:cytoplasm"/>
    <property type="evidence" value="ECO:0007669"/>
    <property type="project" value="UniProtKB-SubCell"/>
</dbReference>
<evidence type="ECO:0000256" key="4">
    <source>
        <dbReference type="ARBA" id="ARBA00013346"/>
    </source>
</evidence>
<dbReference type="CDD" id="cd02440">
    <property type="entry name" value="AdoMet_MTases"/>
    <property type="match status" value="1"/>
</dbReference>
<dbReference type="Pfam" id="PF01135">
    <property type="entry name" value="PCMT"/>
    <property type="match status" value="1"/>
</dbReference>
<keyword evidence="8" id="KW-0949">S-adenosyl-L-methionine</keyword>
<dbReference type="PANTHER" id="PTHR11579:SF0">
    <property type="entry name" value="PROTEIN-L-ISOASPARTATE(D-ASPARTATE) O-METHYLTRANSFERASE"/>
    <property type="match status" value="1"/>
</dbReference>
<dbReference type="STRING" id="1805146.AUJ27_03385"/>
<evidence type="ECO:0000313" key="10">
    <source>
        <dbReference type="EMBL" id="OIO06897.1"/>
    </source>
</evidence>
<comment type="caution">
    <text evidence="10">The sequence shown here is derived from an EMBL/GenBank/DDBJ whole genome shotgun (WGS) entry which is preliminary data.</text>
</comment>